<dbReference type="EMBL" id="JBHRVV010000001">
    <property type="protein sequence ID" value="MFC3457463.1"/>
    <property type="molecule type" value="Genomic_DNA"/>
</dbReference>
<dbReference type="Proteomes" id="UP001595665">
    <property type="component" value="Unassembled WGS sequence"/>
</dbReference>
<name>A0ABV7PE66_9BURK</name>
<evidence type="ECO:0000313" key="3">
    <source>
        <dbReference type="EMBL" id="MFC3457463.1"/>
    </source>
</evidence>
<feature type="compositionally biased region" description="Polar residues" evidence="1">
    <location>
        <begin position="1"/>
        <end position="10"/>
    </location>
</feature>
<dbReference type="RefSeq" id="WP_312550585.1">
    <property type="nucleotide sequence ID" value="NZ_JBHRVV010000001.1"/>
</dbReference>
<evidence type="ECO:0000256" key="2">
    <source>
        <dbReference type="SAM" id="Phobius"/>
    </source>
</evidence>
<accession>A0ABV7PE66</accession>
<feature type="region of interest" description="Disordered" evidence="1">
    <location>
        <begin position="1"/>
        <end position="24"/>
    </location>
</feature>
<sequence>MNTEQKSQPIKHSAEATSRRPRRRIARQLVERGQRLRNRAGVLVGVALGLLALVSALE</sequence>
<keyword evidence="2" id="KW-1133">Transmembrane helix</keyword>
<evidence type="ECO:0000313" key="4">
    <source>
        <dbReference type="Proteomes" id="UP001595665"/>
    </source>
</evidence>
<reference evidence="4" key="1">
    <citation type="journal article" date="2019" name="Int. J. Syst. Evol. Microbiol.">
        <title>The Global Catalogue of Microorganisms (GCM) 10K type strain sequencing project: providing services to taxonomists for standard genome sequencing and annotation.</title>
        <authorList>
            <consortium name="The Broad Institute Genomics Platform"/>
            <consortium name="The Broad Institute Genome Sequencing Center for Infectious Disease"/>
            <person name="Wu L."/>
            <person name="Ma J."/>
        </authorList>
    </citation>
    <scope>NUCLEOTIDE SEQUENCE [LARGE SCALE GENOMIC DNA]</scope>
    <source>
        <strain evidence="4">CCM 7480</strain>
    </source>
</reference>
<keyword evidence="2" id="KW-0812">Transmembrane</keyword>
<keyword evidence="4" id="KW-1185">Reference proteome</keyword>
<gene>
    <name evidence="3" type="ORF">ACFOPH_04290</name>
</gene>
<evidence type="ECO:0000256" key="1">
    <source>
        <dbReference type="SAM" id="MobiDB-lite"/>
    </source>
</evidence>
<organism evidence="3 4">
    <name type="scientific">Massilia haematophila</name>
    <dbReference type="NCBI Taxonomy" id="457923"/>
    <lineage>
        <taxon>Bacteria</taxon>
        <taxon>Pseudomonadati</taxon>
        <taxon>Pseudomonadota</taxon>
        <taxon>Betaproteobacteria</taxon>
        <taxon>Burkholderiales</taxon>
        <taxon>Oxalobacteraceae</taxon>
        <taxon>Telluria group</taxon>
        <taxon>Massilia</taxon>
    </lineage>
</organism>
<protein>
    <submittedName>
        <fullName evidence="3">Uncharacterized protein</fullName>
    </submittedName>
</protein>
<feature type="transmembrane region" description="Helical" evidence="2">
    <location>
        <begin position="40"/>
        <end position="57"/>
    </location>
</feature>
<keyword evidence="2" id="KW-0472">Membrane</keyword>
<comment type="caution">
    <text evidence="3">The sequence shown here is derived from an EMBL/GenBank/DDBJ whole genome shotgun (WGS) entry which is preliminary data.</text>
</comment>
<proteinExistence type="predicted"/>